<evidence type="ECO:0000313" key="2">
    <source>
        <dbReference type="Proteomes" id="UP000694390"/>
    </source>
</evidence>
<protein>
    <submittedName>
        <fullName evidence="1">Uncharacterized protein</fullName>
    </submittedName>
</protein>
<dbReference type="AlphaFoldDB" id="A0A8C4YDM7"/>
<organism evidence="1 2">
    <name type="scientific">Gopherus evgoodei</name>
    <name type="common">Goodes thornscrub tortoise</name>
    <dbReference type="NCBI Taxonomy" id="1825980"/>
    <lineage>
        <taxon>Eukaryota</taxon>
        <taxon>Metazoa</taxon>
        <taxon>Chordata</taxon>
        <taxon>Craniata</taxon>
        <taxon>Vertebrata</taxon>
        <taxon>Euteleostomi</taxon>
        <taxon>Archelosauria</taxon>
        <taxon>Testudinata</taxon>
        <taxon>Testudines</taxon>
        <taxon>Cryptodira</taxon>
        <taxon>Durocryptodira</taxon>
        <taxon>Testudinoidea</taxon>
        <taxon>Testudinidae</taxon>
        <taxon>Gopherus</taxon>
    </lineage>
</organism>
<dbReference type="Ensembl" id="ENSGEVT00005024878.1">
    <property type="protein sequence ID" value="ENSGEVP00005023662.1"/>
    <property type="gene ID" value="ENSGEVG00005016789.1"/>
</dbReference>
<name>A0A8C4YDM7_9SAUR</name>
<dbReference type="OrthoDB" id="10260017at2759"/>
<dbReference type="Proteomes" id="UP000694390">
    <property type="component" value="Chromosome 12"/>
</dbReference>
<accession>A0A8C4YDM7</accession>
<reference evidence="1" key="2">
    <citation type="submission" date="2025-08" db="UniProtKB">
        <authorList>
            <consortium name="Ensembl"/>
        </authorList>
    </citation>
    <scope>IDENTIFICATION</scope>
</reference>
<proteinExistence type="predicted"/>
<reference evidence="1" key="1">
    <citation type="submission" date="2019-06" db="EMBL/GenBank/DDBJ databases">
        <title>G10K-VGP Goodes thornscrub tortoise genome, primary haplotype.</title>
        <authorList>
            <person name="Murphy B."/>
            <person name="Edwards T."/>
            <person name="Rhie A."/>
            <person name="Koren S."/>
            <person name="Phillippy A."/>
            <person name="Fedrigo O."/>
            <person name="Haase B."/>
            <person name="Mountcastle J."/>
            <person name="Lewin H."/>
            <person name="Damas J."/>
            <person name="Howe K."/>
            <person name="Formenti G."/>
            <person name="Myers G."/>
            <person name="Durbin R."/>
            <person name="Jarvis E.D."/>
        </authorList>
    </citation>
    <scope>NUCLEOTIDE SEQUENCE [LARGE SCALE GENOMIC DNA]</scope>
</reference>
<reference evidence="1" key="3">
    <citation type="submission" date="2025-09" db="UniProtKB">
        <authorList>
            <consortium name="Ensembl"/>
        </authorList>
    </citation>
    <scope>IDENTIFICATION</scope>
</reference>
<evidence type="ECO:0000313" key="1">
    <source>
        <dbReference type="Ensembl" id="ENSGEVP00005023662.1"/>
    </source>
</evidence>
<sequence>MVLLSFEKIQRKQYNPNQSFSNLIIWKQKRSGKHIHSLSQTINYFQRLNMYTQASPNSLVVSFLKISQLLNNAFLEDTEALALGISKSASTELLAFSSETERVTATDISTTQFSKQAYFSLKVKSITERTYKNNKRTCAHAKKLTRVHPSSNMGADRIST</sequence>
<keyword evidence="2" id="KW-1185">Reference proteome</keyword>